<dbReference type="GO" id="GO:0031683">
    <property type="term" value="F:G-protein beta/gamma-subunit complex binding"/>
    <property type="evidence" value="ECO:0007669"/>
    <property type="project" value="InterPro"/>
</dbReference>
<dbReference type="Gene3D" id="1.10.400.10">
    <property type="entry name" value="GI Alpha 1, domain 2-like"/>
    <property type="match status" value="1"/>
</dbReference>
<dbReference type="GO" id="GO:0005737">
    <property type="term" value="C:cytoplasm"/>
    <property type="evidence" value="ECO:0007669"/>
    <property type="project" value="TreeGrafter"/>
</dbReference>
<proteinExistence type="predicted"/>
<dbReference type="Pfam" id="PF00503">
    <property type="entry name" value="G-alpha"/>
    <property type="match status" value="1"/>
</dbReference>
<dbReference type="AlphaFoldDB" id="A0A914XCG5"/>
<evidence type="ECO:0000256" key="3">
    <source>
        <dbReference type="ARBA" id="ARBA00022723"/>
    </source>
</evidence>
<keyword evidence="3 11" id="KW-0479">Metal-binding</keyword>
<dbReference type="GO" id="GO:0001664">
    <property type="term" value="F:G protein-coupled receptor binding"/>
    <property type="evidence" value="ECO:0007669"/>
    <property type="project" value="TreeGrafter"/>
</dbReference>
<evidence type="ECO:0000256" key="5">
    <source>
        <dbReference type="ARBA" id="ARBA00022842"/>
    </source>
</evidence>
<dbReference type="Proteomes" id="UP000887566">
    <property type="component" value="Unplaced"/>
</dbReference>
<evidence type="ECO:0000313" key="13">
    <source>
        <dbReference type="WBParaSite" id="PSAMB.scaffold7017size8395.g29521.t1"/>
    </source>
</evidence>
<dbReference type="FunFam" id="3.40.50.300:FF:000692">
    <property type="entry name" value="Guanine nucleotide-binding protein subunit alpha"/>
    <property type="match status" value="1"/>
</dbReference>
<evidence type="ECO:0000256" key="7">
    <source>
        <dbReference type="ARBA" id="ARBA00023139"/>
    </source>
</evidence>
<keyword evidence="12" id="KW-1185">Reference proteome</keyword>
<evidence type="ECO:0000256" key="11">
    <source>
        <dbReference type="PIRSR" id="PIRSR601019-2"/>
    </source>
</evidence>
<evidence type="ECO:0000256" key="10">
    <source>
        <dbReference type="PIRSR" id="PIRSR601019-1"/>
    </source>
</evidence>
<evidence type="ECO:0000256" key="9">
    <source>
        <dbReference type="ARBA" id="ARBA00023288"/>
    </source>
</evidence>
<keyword evidence="5 11" id="KW-0460">Magnesium</keyword>
<comment type="subunit">
    <text evidence="1">G proteins are composed of 3 units; alpha, beta and gamma. The alpha chain contains the guanine nucleotide binding site.</text>
</comment>
<dbReference type="InterPro" id="IPR027417">
    <property type="entry name" value="P-loop_NTPase"/>
</dbReference>
<dbReference type="InterPro" id="IPR001019">
    <property type="entry name" value="Gprotein_alpha_su"/>
</dbReference>
<organism evidence="12 13">
    <name type="scientific">Plectus sambesii</name>
    <dbReference type="NCBI Taxonomy" id="2011161"/>
    <lineage>
        <taxon>Eukaryota</taxon>
        <taxon>Metazoa</taxon>
        <taxon>Ecdysozoa</taxon>
        <taxon>Nematoda</taxon>
        <taxon>Chromadorea</taxon>
        <taxon>Plectida</taxon>
        <taxon>Plectina</taxon>
        <taxon>Plectoidea</taxon>
        <taxon>Plectidae</taxon>
        <taxon>Plectus</taxon>
    </lineage>
</organism>
<keyword evidence="4 10" id="KW-0547">Nucleotide-binding</keyword>
<dbReference type="GO" id="GO:0003924">
    <property type="term" value="F:GTPase activity"/>
    <property type="evidence" value="ECO:0007669"/>
    <property type="project" value="InterPro"/>
</dbReference>
<evidence type="ECO:0000313" key="12">
    <source>
        <dbReference type="Proteomes" id="UP000887566"/>
    </source>
</evidence>
<keyword evidence="8" id="KW-0807">Transducer</keyword>
<accession>A0A914XCG5</accession>
<feature type="binding site" evidence="11">
    <location>
        <position position="50"/>
    </location>
    <ligand>
        <name>Mg(2+)</name>
        <dbReference type="ChEBI" id="CHEBI:18420"/>
    </ligand>
</feature>
<keyword evidence="6 10" id="KW-0342">GTP-binding</keyword>
<evidence type="ECO:0000256" key="4">
    <source>
        <dbReference type="ARBA" id="ARBA00022741"/>
    </source>
</evidence>
<protein>
    <submittedName>
        <fullName evidence="13">Uncharacterized protein</fullName>
    </submittedName>
</protein>
<keyword evidence="7" id="KW-0564">Palmitate</keyword>
<sequence length="113" mass="12881">MGSCKSKHPVLVVEEVAKRRNGEIEKNIEEEKKHTQMKLLLLGTAESGKSTLLKQMRILHEQGFSEQELSTQKAIVYATIIDSMATLIRAMDTLGIIPTKKSTHVLERFRYRN</sequence>
<dbReference type="InterPro" id="IPR011025">
    <property type="entry name" value="GproteinA_insert"/>
</dbReference>
<name>A0A914XCG5_9BILA</name>
<dbReference type="Gene3D" id="3.40.50.300">
    <property type="entry name" value="P-loop containing nucleotide triphosphate hydrolases"/>
    <property type="match status" value="1"/>
</dbReference>
<dbReference type="GO" id="GO:0007188">
    <property type="term" value="P:adenylate cyclase-modulating G protein-coupled receptor signaling pathway"/>
    <property type="evidence" value="ECO:0007669"/>
    <property type="project" value="TreeGrafter"/>
</dbReference>
<dbReference type="GO" id="GO:0005834">
    <property type="term" value="C:heterotrimeric G-protein complex"/>
    <property type="evidence" value="ECO:0007669"/>
    <property type="project" value="TreeGrafter"/>
</dbReference>
<dbReference type="GO" id="GO:0046872">
    <property type="term" value="F:metal ion binding"/>
    <property type="evidence" value="ECO:0007669"/>
    <property type="project" value="UniProtKB-KW"/>
</dbReference>
<dbReference type="PANTHER" id="PTHR10218:SF362">
    <property type="entry name" value="G PROTEIN ALPHA O SUBUNIT"/>
    <property type="match status" value="1"/>
</dbReference>
<evidence type="ECO:0000256" key="6">
    <source>
        <dbReference type="ARBA" id="ARBA00023134"/>
    </source>
</evidence>
<evidence type="ECO:0000256" key="2">
    <source>
        <dbReference type="ARBA" id="ARBA00022707"/>
    </source>
</evidence>
<dbReference type="GO" id="GO:0005525">
    <property type="term" value="F:GTP binding"/>
    <property type="evidence" value="ECO:0007669"/>
    <property type="project" value="UniProtKB-KW"/>
</dbReference>
<dbReference type="SUPFAM" id="SSF52540">
    <property type="entry name" value="P-loop containing nucleoside triphosphate hydrolases"/>
    <property type="match status" value="1"/>
</dbReference>
<keyword evidence="2" id="KW-0519">Myristate</keyword>
<evidence type="ECO:0000256" key="1">
    <source>
        <dbReference type="ARBA" id="ARBA00011356"/>
    </source>
</evidence>
<dbReference type="PANTHER" id="PTHR10218">
    <property type="entry name" value="GTP-BINDING PROTEIN ALPHA SUBUNIT"/>
    <property type="match status" value="1"/>
</dbReference>
<reference evidence="13" key="1">
    <citation type="submission" date="2022-11" db="UniProtKB">
        <authorList>
            <consortium name="WormBaseParasite"/>
        </authorList>
    </citation>
    <scope>IDENTIFICATION</scope>
</reference>
<dbReference type="WBParaSite" id="PSAMB.scaffold7017size8395.g29521.t1">
    <property type="protein sequence ID" value="PSAMB.scaffold7017size8395.g29521.t1"/>
    <property type="gene ID" value="PSAMB.scaffold7017size8395.g29521"/>
</dbReference>
<keyword evidence="9" id="KW-0449">Lipoprotein</keyword>
<feature type="binding site" evidence="10">
    <location>
        <begin position="46"/>
        <end position="51"/>
    </location>
    <ligand>
        <name>GTP</name>
        <dbReference type="ChEBI" id="CHEBI:37565"/>
    </ligand>
</feature>
<dbReference type="PROSITE" id="PS51882">
    <property type="entry name" value="G_ALPHA"/>
    <property type="match status" value="1"/>
</dbReference>
<evidence type="ECO:0000256" key="8">
    <source>
        <dbReference type="ARBA" id="ARBA00023224"/>
    </source>
</evidence>